<organism evidence="12 13">
    <name type="scientific">Podospora didyma</name>
    <dbReference type="NCBI Taxonomy" id="330526"/>
    <lineage>
        <taxon>Eukaryota</taxon>
        <taxon>Fungi</taxon>
        <taxon>Dikarya</taxon>
        <taxon>Ascomycota</taxon>
        <taxon>Pezizomycotina</taxon>
        <taxon>Sordariomycetes</taxon>
        <taxon>Sordariomycetidae</taxon>
        <taxon>Sordariales</taxon>
        <taxon>Podosporaceae</taxon>
        <taxon>Podospora</taxon>
    </lineage>
</organism>
<evidence type="ECO:0000256" key="1">
    <source>
        <dbReference type="ARBA" id="ARBA00004123"/>
    </source>
</evidence>
<evidence type="ECO:0000256" key="6">
    <source>
        <dbReference type="ARBA" id="ARBA00023163"/>
    </source>
</evidence>
<evidence type="ECO:0000256" key="9">
    <source>
        <dbReference type="SAM" id="MobiDB-lite"/>
    </source>
</evidence>
<keyword evidence="10" id="KW-1133">Transmembrane helix</keyword>
<dbReference type="GO" id="GO:0005634">
    <property type="term" value="C:nucleus"/>
    <property type="evidence" value="ECO:0007669"/>
    <property type="project" value="UniProtKB-SubCell"/>
</dbReference>
<dbReference type="InterPro" id="IPR051061">
    <property type="entry name" value="Zinc_finger_trans_reg"/>
</dbReference>
<accession>A0AAE0U7V0</accession>
<evidence type="ECO:0000256" key="5">
    <source>
        <dbReference type="ARBA" id="ARBA00023015"/>
    </source>
</evidence>
<feature type="compositionally biased region" description="Basic and acidic residues" evidence="9">
    <location>
        <begin position="281"/>
        <end position="290"/>
    </location>
</feature>
<evidence type="ECO:0000313" key="12">
    <source>
        <dbReference type="EMBL" id="KAK3394057.1"/>
    </source>
</evidence>
<reference evidence="12" key="2">
    <citation type="submission" date="2023-06" db="EMBL/GenBank/DDBJ databases">
        <authorList>
            <consortium name="Lawrence Berkeley National Laboratory"/>
            <person name="Haridas S."/>
            <person name="Hensen N."/>
            <person name="Bonometti L."/>
            <person name="Westerberg I."/>
            <person name="Brannstrom I.O."/>
            <person name="Guillou S."/>
            <person name="Cros-Aarteil S."/>
            <person name="Calhoun S."/>
            <person name="Kuo A."/>
            <person name="Mondo S."/>
            <person name="Pangilinan J."/>
            <person name="Riley R."/>
            <person name="LaButti K."/>
            <person name="Andreopoulos B."/>
            <person name="Lipzen A."/>
            <person name="Chen C."/>
            <person name="Yanf M."/>
            <person name="Daum C."/>
            <person name="Ng V."/>
            <person name="Clum A."/>
            <person name="Steindorff A."/>
            <person name="Ohm R."/>
            <person name="Martin F."/>
            <person name="Silar P."/>
            <person name="Natvig D."/>
            <person name="Lalanne C."/>
            <person name="Gautier V."/>
            <person name="Ament-velasquez S.L."/>
            <person name="Kruys A."/>
            <person name="Hutchinson M.I."/>
            <person name="Powell A.J."/>
            <person name="Barry K."/>
            <person name="Miller A.N."/>
            <person name="Grigoriev I.V."/>
            <person name="Debuchy R."/>
            <person name="Gladieux P."/>
            <person name="Thoren M.H."/>
            <person name="Johannesson H."/>
        </authorList>
    </citation>
    <scope>NUCLEOTIDE SEQUENCE</scope>
    <source>
        <strain evidence="12">CBS 232.78</strain>
    </source>
</reference>
<dbReference type="InterPro" id="IPR013087">
    <property type="entry name" value="Znf_C2H2_type"/>
</dbReference>
<dbReference type="Proteomes" id="UP001285441">
    <property type="component" value="Unassembled WGS sequence"/>
</dbReference>
<sequence length="715" mass="78605">MRFPRSVQMMQDRAVEMASPLTHSLATRSAALVARSTSLSGGAVAGAVVGSVAGVALIIICLLPFILRARRRWLNQYAPGQAEMGQSPGGPLDLPPHLADTPRRLEREHPPPSPGQATDTGLSNGHSIFYKKATSDQKPQQLSPTPALPPGLSTTVQGSQLPISPPLSPTSRPDSPSRKVPLQGDQAASDLTAADPSLHISNGPFKSSRRESRGTIGRDSTRELSLTDSYGSPSRQLTGITSHGITEEPESFERSSSHHRHFPHISESIRSLLHRRHPSQPRRDSKRSTLDDQDGTEGFRSPPVASLDLPTQPELVPIEFDTEIRGEAWSYYHDPSLGNDVHVSSSYIPPASVATQLSVVTHPHAPVSAPLSPVSPIQQGPVTGVGSIVPPIIGRPVVEEPDTLSPDSDQTVTPKDPLRTFSRQTSLLVNRRFPGGPLPLTRTDSLPPPTIVSDIPSPPLQYSIGPSGNPMEMMKPTNATESAYFLEQEIFKIENSPPPSEPMLVTMSNMDESPLYIKPDPSPEFDFNQPPDIELNGEEVFDIDMDYIHFDESHDISDFSTPPPSSGPSTENTPDTRLSDSYTASPSPASDFGIANAGHLAASPKTFGCDQCHRVFDQIHKLNHHKRYHDRPHECTFDNCTMRFGTKTHLDRHVNDKHLRNRKYFCTFEDCPYSKYGGKSFPRKDNWRRHLQNKHNYTPNSDPGSEYVEEINHPM</sequence>
<dbReference type="PANTHER" id="PTHR46179:SF13">
    <property type="entry name" value="C2H2-TYPE DOMAIN-CONTAINING PROTEIN"/>
    <property type="match status" value="1"/>
</dbReference>
<evidence type="ECO:0000313" key="13">
    <source>
        <dbReference type="Proteomes" id="UP001285441"/>
    </source>
</evidence>
<dbReference type="SUPFAM" id="SSF57667">
    <property type="entry name" value="beta-beta-alpha zinc fingers"/>
    <property type="match status" value="1"/>
</dbReference>
<keyword evidence="2" id="KW-0479">Metal-binding</keyword>
<evidence type="ECO:0000256" key="2">
    <source>
        <dbReference type="ARBA" id="ARBA00022723"/>
    </source>
</evidence>
<keyword evidence="5" id="KW-0805">Transcription regulation</keyword>
<name>A0AAE0U7V0_9PEZI</name>
<comment type="subcellular location">
    <subcellularLocation>
        <location evidence="1">Nucleus</location>
    </subcellularLocation>
</comment>
<gene>
    <name evidence="12" type="ORF">B0H63DRAFT_33599</name>
</gene>
<feature type="domain" description="C2H2-type" evidence="11">
    <location>
        <begin position="633"/>
        <end position="663"/>
    </location>
</feature>
<feature type="region of interest" description="Disordered" evidence="9">
    <location>
        <begin position="554"/>
        <end position="590"/>
    </location>
</feature>
<protein>
    <recommendedName>
        <fullName evidence="11">C2H2-type domain-containing protein</fullName>
    </recommendedName>
</protein>
<dbReference type="Gene3D" id="3.30.160.60">
    <property type="entry name" value="Classic Zinc Finger"/>
    <property type="match status" value="2"/>
</dbReference>
<evidence type="ECO:0000259" key="11">
    <source>
        <dbReference type="PROSITE" id="PS50157"/>
    </source>
</evidence>
<feature type="transmembrane region" description="Helical" evidence="10">
    <location>
        <begin position="44"/>
        <end position="67"/>
    </location>
</feature>
<feature type="region of interest" description="Disordered" evidence="9">
    <location>
        <begin position="82"/>
        <end position="312"/>
    </location>
</feature>
<keyword evidence="4" id="KW-0862">Zinc</keyword>
<dbReference type="SMART" id="SM00355">
    <property type="entry name" value="ZnF_C2H2"/>
    <property type="match status" value="3"/>
</dbReference>
<feature type="compositionally biased region" description="Polar residues" evidence="9">
    <location>
        <begin position="223"/>
        <end position="244"/>
    </location>
</feature>
<dbReference type="GO" id="GO:0006357">
    <property type="term" value="P:regulation of transcription by RNA polymerase II"/>
    <property type="evidence" value="ECO:0007669"/>
    <property type="project" value="TreeGrafter"/>
</dbReference>
<evidence type="ECO:0000256" key="7">
    <source>
        <dbReference type="ARBA" id="ARBA00023242"/>
    </source>
</evidence>
<reference evidence="12" key="1">
    <citation type="journal article" date="2023" name="Mol. Phylogenet. Evol.">
        <title>Genome-scale phylogeny and comparative genomics of the fungal order Sordariales.</title>
        <authorList>
            <person name="Hensen N."/>
            <person name="Bonometti L."/>
            <person name="Westerberg I."/>
            <person name="Brannstrom I.O."/>
            <person name="Guillou S."/>
            <person name="Cros-Aarteil S."/>
            <person name="Calhoun S."/>
            <person name="Haridas S."/>
            <person name="Kuo A."/>
            <person name="Mondo S."/>
            <person name="Pangilinan J."/>
            <person name="Riley R."/>
            <person name="LaButti K."/>
            <person name="Andreopoulos B."/>
            <person name="Lipzen A."/>
            <person name="Chen C."/>
            <person name="Yan M."/>
            <person name="Daum C."/>
            <person name="Ng V."/>
            <person name="Clum A."/>
            <person name="Steindorff A."/>
            <person name="Ohm R.A."/>
            <person name="Martin F."/>
            <person name="Silar P."/>
            <person name="Natvig D.O."/>
            <person name="Lalanne C."/>
            <person name="Gautier V."/>
            <person name="Ament-Velasquez S.L."/>
            <person name="Kruys A."/>
            <person name="Hutchinson M.I."/>
            <person name="Powell A.J."/>
            <person name="Barry K."/>
            <person name="Miller A.N."/>
            <person name="Grigoriev I.V."/>
            <person name="Debuchy R."/>
            <person name="Gladieux P."/>
            <person name="Hiltunen Thoren M."/>
            <person name="Johannesson H."/>
        </authorList>
    </citation>
    <scope>NUCLEOTIDE SEQUENCE</scope>
    <source>
        <strain evidence="12">CBS 232.78</strain>
    </source>
</reference>
<keyword evidence="13" id="KW-1185">Reference proteome</keyword>
<evidence type="ECO:0000256" key="3">
    <source>
        <dbReference type="ARBA" id="ARBA00022771"/>
    </source>
</evidence>
<evidence type="ECO:0000256" key="10">
    <source>
        <dbReference type="SAM" id="Phobius"/>
    </source>
</evidence>
<keyword evidence="10" id="KW-0472">Membrane</keyword>
<proteinExistence type="predicted"/>
<comment type="caution">
    <text evidence="12">The sequence shown here is derived from an EMBL/GenBank/DDBJ whole genome shotgun (WGS) entry which is preliminary data.</text>
</comment>
<keyword evidence="3 8" id="KW-0863">Zinc-finger</keyword>
<keyword evidence="6" id="KW-0804">Transcription</keyword>
<dbReference type="GO" id="GO:0008270">
    <property type="term" value="F:zinc ion binding"/>
    <property type="evidence" value="ECO:0007669"/>
    <property type="project" value="UniProtKB-KW"/>
</dbReference>
<feature type="region of interest" description="Disordered" evidence="9">
    <location>
        <begin position="430"/>
        <end position="458"/>
    </location>
</feature>
<feature type="compositionally biased region" description="Polar residues" evidence="9">
    <location>
        <begin position="115"/>
        <end position="126"/>
    </location>
</feature>
<feature type="compositionally biased region" description="Polar residues" evidence="9">
    <location>
        <begin position="575"/>
        <end position="588"/>
    </location>
</feature>
<dbReference type="InterPro" id="IPR036236">
    <property type="entry name" value="Znf_C2H2_sf"/>
</dbReference>
<evidence type="ECO:0000256" key="8">
    <source>
        <dbReference type="PROSITE-ProRule" id="PRU00042"/>
    </source>
</evidence>
<dbReference type="PROSITE" id="PS00028">
    <property type="entry name" value="ZINC_FINGER_C2H2_1"/>
    <property type="match status" value="2"/>
</dbReference>
<dbReference type="PANTHER" id="PTHR46179">
    <property type="entry name" value="ZINC FINGER PROTEIN"/>
    <property type="match status" value="1"/>
</dbReference>
<keyword evidence="7" id="KW-0539">Nucleus</keyword>
<feature type="domain" description="C2H2-type" evidence="11">
    <location>
        <begin position="607"/>
        <end position="634"/>
    </location>
</feature>
<keyword evidence="10" id="KW-0812">Transmembrane</keyword>
<evidence type="ECO:0000256" key="4">
    <source>
        <dbReference type="ARBA" id="ARBA00022833"/>
    </source>
</evidence>
<dbReference type="EMBL" id="JAULSW010000001">
    <property type="protein sequence ID" value="KAK3394057.1"/>
    <property type="molecule type" value="Genomic_DNA"/>
</dbReference>
<feature type="compositionally biased region" description="Polar residues" evidence="9">
    <location>
        <begin position="152"/>
        <end position="162"/>
    </location>
</feature>
<dbReference type="AlphaFoldDB" id="A0AAE0U7V0"/>
<dbReference type="PROSITE" id="PS50157">
    <property type="entry name" value="ZINC_FINGER_C2H2_2"/>
    <property type="match status" value="2"/>
</dbReference>
<feature type="compositionally biased region" description="Basic and acidic residues" evidence="9">
    <location>
        <begin position="100"/>
        <end position="110"/>
    </location>
</feature>